<name>A0A0V1DTX3_TRIPS</name>
<reference evidence="1 2" key="1">
    <citation type="submission" date="2015-01" db="EMBL/GenBank/DDBJ databases">
        <title>Evolution of Trichinella species and genotypes.</title>
        <authorList>
            <person name="Korhonen P.K."/>
            <person name="Edoardo P."/>
            <person name="Giuseppe L.R."/>
            <person name="Gasser R.B."/>
        </authorList>
    </citation>
    <scope>NUCLEOTIDE SEQUENCE [LARGE SCALE GENOMIC DNA]</scope>
    <source>
        <strain evidence="1">ISS13</strain>
    </source>
</reference>
<proteinExistence type="predicted"/>
<protein>
    <submittedName>
        <fullName evidence="1">Uncharacterized protein</fullName>
    </submittedName>
</protein>
<comment type="caution">
    <text evidence="1">The sequence shown here is derived from an EMBL/GenBank/DDBJ whole genome shotgun (WGS) entry which is preliminary data.</text>
</comment>
<sequence>MVLCCIFLTSVNAFKQDLCRVSSDLMPFLLTSSGQFCDRSVASLSTWTMRFSPNFCGPVLPGQMPLSCNKCPVIFSCRVTFFLYYYMKQCSVFLGKKLSFHFHNVETVVFPKPILQPHSRYYCASLWRGAEPLSPDRQTREPLNR</sequence>
<evidence type="ECO:0000313" key="1">
    <source>
        <dbReference type="EMBL" id="KRY64989.1"/>
    </source>
</evidence>
<dbReference type="EMBL" id="JYDR01000241">
    <property type="protein sequence ID" value="KRY64989.1"/>
    <property type="molecule type" value="Genomic_DNA"/>
</dbReference>
<gene>
    <name evidence="1" type="ORF">T4A_11207</name>
</gene>
<dbReference type="Proteomes" id="UP000054632">
    <property type="component" value="Unassembled WGS sequence"/>
</dbReference>
<organism evidence="1 2">
    <name type="scientific">Trichinella pseudospiralis</name>
    <name type="common">Parasitic roundworm</name>
    <dbReference type="NCBI Taxonomy" id="6337"/>
    <lineage>
        <taxon>Eukaryota</taxon>
        <taxon>Metazoa</taxon>
        <taxon>Ecdysozoa</taxon>
        <taxon>Nematoda</taxon>
        <taxon>Enoplea</taxon>
        <taxon>Dorylaimia</taxon>
        <taxon>Trichinellida</taxon>
        <taxon>Trichinellidae</taxon>
        <taxon>Trichinella</taxon>
    </lineage>
</organism>
<evidence type="ECO:0000313" key="2">
    <source>
        <dbReference type="Proteomes" id="UP000054632"/>
    </source>
</evidence>
<dbReference type="AlphaFoldDB" id="A0A0V1DTX3"/>
<accession>A0A0V1DTX3</accession>